<feature type="region of interest" description="Disordered" evidence="3">
    <location>
        <begin position="640"/>
        <end position="723"/>
    </location>
</feature>
<feature type="compositionally biased region" description="Pro residues" evidence="3">
    <location>
        <begin position="650"/>
        <end position="659"/>
    </location>
</feature>
<organism evidence="5 6">
    <name type="scientific">Meloidogyne javanica</name>
    <name type="common">Root-knot nematode worm</name>
    <dbReference type="NCBI Taxonomy" id="6303"/>
    <lineage>
        <taxon>Eukaryota</taxon>
        <taxon>Metazoa</taxon>
        <taxon>Ecdysozoa</taxon>
        <taxon>Nematoda</taxon>
        <taxon>Chromadorea</taxon>
        <taxon>Rhabditida</taxon>
        <taxon>Tylenchina</taxon>
        <taxon>Tylenchomorpha</taxon>
        <taxon>Tylenchoidea</taxon>
        <taxon>Meloidogynidae</taxon>
        <taxon>Meloidogyninae</taxon>
        <taxon>Meloidogyne</taxon>
        <taxon>Meloidogyne incognita group</taxon>
    </lineage>
</organism>
<feature type="compositionally biased region" description="Polar residues" evidence="3">
    <location>
        <begin position="451"/>
        <end position="461"/>
    </location>
</feature>
<name>A0A915MEZ7_MELJA</name>
<feature type="region of interest" description="Disordered" evidence="3">
    <location>
        <begin position="525"/>
        <end position="562"/>
    </location>
</feature>
<feature type="compositionally biased region" description="Polar residues" evidence="3">
    <location>
        <begin position="292"/>
        <end position="311"/>
    </location>
</feature>
<feature type="region of interest" description="Disordered" evidence="3">
    <location>
        <begin position="442"/>
        <end position="461"/>
    </location>
</feature>
<protein>
    <submittedName>
        <fullName evidence="6">PID domain-containing protein</fullName>
    </submittedName>
</protein>
<dbReference type="GO" id="GO:0005737">
    <property type="term" value="C:cytoplasm"/>
    <property type="evidence" value="ECO:0007669"/>
    <property type="project" value="TreeGrafter"/>
</dbReference>
<evidence type="ECO:0000259" key="4">
    <source>
        <dbReference type="PROSITE" id="PS01179"/>
    </source>
</evidence>
<dbReference type="PANTHER" id="PTHR47368:SF2">
    <property type="entry name" value="PID DOMAIN-CONTAINING PROTEIN"/>
    <property type="match status" value="1"/>
</dbReference>
<proteinExistence type="predicted"/>
<accession>A0A915MEZ7</accession>
<sequence>MHVIAQSAAEQRKATDYDEILKEQQHLSNTSAGPSSPPRNEGFVARSWSRISGRRKRQKRKSAAEGRQQHNEMIQDSNRRGRGGLSQNAQLEWPSNNDRNLVGLTHLEREEARTKKHFLSRSMDRLRRSIRRSFRRGGGQAGQALTSSATEGHPSSSTNPQPSGNGTSGVGGTSNKSYCHSDEVAVRSAACSFPVKYLGSCEVFESRGMLVCESALQHLRNRKRPVKALLYVSGDGIRVVDQTNNRGLIVDQTIEKVSGERLSHAVGCAFTVCLERKRKRDAESEAFKDAQALTNSLNSPTNQKSPNNFKSFDQTAQSSLARTNQGYRSFRHLSISERRLDPQKAILVEQEKIKPSNLSSDVSTINSLSSPIGAFTATPRPSGNPSLFERSRSLRPSFSTSSFPAFNAPPVPVNKSFNTLQHNNRPSTTRFIPRKSLYNEPIWEGDDDQGNEQNSIDNASLSNWNGRFYRTMPYSMPSFVEGGVNNWPPPLINSMIPPPTIYEENKQQNQSLLQHSNVPMLSKSQRNFEEEQRGSGNSGSPPADPFTTTSIEQQQESPPPLKAEDWLEQHFRRAATISRSSSFACDNLPTSMILPRSTTIDWLSNQVKPANDIQQLRQSWTQFPQQQTSKGENLLAGPEKKLANNSSFPPLQPLPPLPPFARNLSWSQTMRQEPTAETLPIPISSTNSQKTTSPKSLSPLNEKKNSKILRDESTKTHSRKASSGRRIEYQLLQETDFSLSPPRSEYSLFKGVGEGSFSDKQILIDDPFDVNWSQKVLEETARQHQQNNRGTWHKDGPEPEKTMS</sequence>
<evidence type="ECO:0000256" key="3">
    <source>
        <dbReference type="SAM" id="MobiDB-lite"/>
    </source>
</evidence>
<feature type="region of interest" description="Disordered" evidence="3">
    <location>
        <begin position="1"/>
        <end position="98"/>
    </location>
</feature>
<feature type="domain" description="PID" evidence="4">
    <location>
        <begin position="191"/>
        <end position="242"/>
    </location>
</feature>
<feature type="compositionally biased region" description="Polar residues" evidence="3">
    <location>
        <begin position="683"/>
        <end position="699"/>
    </location>
</feature>
<keyword evidence="5" id="KW-1185">Reference proteome</keyword>
<feature type="region of interest" description="Disordered" evidence="3">
    <location>
        <begin position="779"/>
        <end position="804"/>
    </location>
</feature>
<dbReference type="PANTHER" id="PTHR47368">
    <property type="entry name" value="NUMB"/>
    <property type="match status" value="1"/>
</dbReference>
<feature type="region of interest" description="Disordered" evidence="3">
    <location>
        <begin position="291"/>
        <end position="311"/>
    </location>
</feature>
<keyword evidence="1" id="KW-0217">Developmental protein</keyword>
<evidence type="ECO:0000256" key="2">
    <source>
        <dbReference type="ARBA" id="ARBA00022553"/>
    </source>
</evidence>
<dbReference type="InterPro" id="IPR016698">
    <property type="entry name" value="Numb/numb-like"/>
</dbReference>
<feature type="compositionally biased region" description="Basic and acidic residues" evidence="3">
    <location>
        <begin position="10"/>
        <end position="25"/>
    </location>
</feature>
<dbReference type="Proteomes" id="UP000887561">
    <property type="component" value="Unplaced"/>
</dbReference>
<feature type="compositionally biased region" description="Polar residues" evidence="3">
    <location>
        <begin position="85"/>
        <end position="98"/>
    </location>
</feature>
<feature type="compositionally biased region" description="Polar residues" evidence="3">
    <location>
        <begin position="534"/>
        <end position="556"/>
    </location>
</feature>
<feature type="compositionally biased region" description="Basic and acidic residues" evidence="3">
    <location>
        <begin position="792"/>
        <end position="804"/>
    </location>
</feature>
<evidence type="ECO:0000256" key="1">
    <source>
        <dbReference type="ARBA" id="ARBA00022473"/>
    </source>
</evidence>
<dbReference type="WBParaSite" id="scaffold35266_cov212.g22314">
    <property type="protein sequence ID" value="scaffold35266_cov212.g22314"/>
    <property type="gene ID" value="scaffold35266_cov212.g22314"/>
</dbReference>
<evidence type="ECO:0000313" key="6">
    <source>
        <dbReference type="WBParaSite" id="scaffold35266_cov212.g22314"/>
    </source>
</evidence>
<feature type="region of interest" description="Disordered" evidence="3">
    <location>
        <begin position="133"/>
        <end position="172"/>
    </location>
</feature>
<reference evidence="6" key="1">
    <citation type="submission" date="2022-11" db="UniProtKB">
        <authorList>
            <consortium name="WormBaseParasite"/>
        </authorList>
    </citation>
    <scope>IDENTIFICATION</scope>
</reference>
<dbReference type="InterPro" id="IPR006020">
    <property type="entry name" value="PTB/PI_dom"/>
</dbReference>
<feature type="compositionally biased region" description="Basic residues" evidence="3">
    <location>
        <begin position="52"/>
        <end position="61"/>
    </location>
</feature>
<evidence type="ECO:0000313" key="5">
    <source>
        <dbReference type="Proteomes" id="UP000887561"/>
    </source>
</evidence>
<dbReference type="PROSITE" id="PS01179">
    <property type="entry name" value="PID"/>
    <property type="match status" value="1"/>
</dbReference>
<dbReference type="InterPro" id="IPR011993">
    <property type="entry name" value="PH-like_dom_sf"/>
</dbReference>
<keyword evidence="2" id="KW-0597">Phosphoprotein</keyword>
<feature type="compositionally biased region" description="Basic and acidic residues" evidence="3">
    <location>
        <begin position="701"/>
        <end position="715"/>
    </location>
</feature>
<dbReference type="AlphaFoldDB" id="A0A915MEZ7"/>
<dbReference type="Gene3D" id="2.30.29.30">
    <property type="entry name" value="Pleckstrin-homology domain (PH domain)/Phosphotyrosine-binding domain (PTB)"/>
    <property type="match status" value="1"/>
</dbReference>
<feature type="compositionally biased region" description="Polar residues" evidence="3">
    <location>
        <begin position="143"/>
        <end position="162"/>
    </location>
</feature>
<dbReference type="SUPFAM" id="SSF50729">
    <property type="entry name" value="PH domain-like"/>
    <property type="match status" value="1"/>
</dbReference>